<evidence type="ECO:0000256" key="1">
    <source>
        <dbReference type="ARBA" id="ARBA00022849"/>
    </source>
</evidence>
<evidence type="ECO:0000313" key="3">
    <source>
        <dbReference type="EMBL" id="OIQ88365.1"/>
    </source>
</evidence>
<organism evidence="3">
    <name type="scientific">mine drainage metagenome</name>
    <dbReference type="NCBI Taxonomy" id="410659"/>
    <lineage>
        <taxon>unclassified sequences</taxon>
        <taxon>metagenomes</taxon>
        <taxon>ecological metagenomes</taxon>
    </lineage>
</organism>
<dbReference type="InterPro" id="IPR011991">
    <property type="entry name" value="ArsR-like_HTH"/>
</dbReference>
<dbReference type="InterPro" id="IPR036390">
    <property type="entry name" value="WH_DNA-bd_sf"/>
</dbReference>
<dbReference type="SMART" id="SM00418">
    <property type="entry name" value="HTH_ARSR"/>
    <property type="match status" value="1"/>
</dbReference>
<dbReference type="GO" id="GO:0102100">
    <property type="term" value="F:mycothiol-arsenate ligase activity"/>
    <property type="evidence" value="ECO:0007669"/>
    <property type="project" value="UniProtKB-EC"/>
</dbReference>
<dbReference type="PANTHER" id="PTHR43428:SF1">
    <property type="entry name" value="ARSENATE REDUCTASE"/>
    <property type="match status" value="1"/>
</dbReference>
<dbReference type="InterPro" id="IPR036388">
    <property type="entry name" value="WH-like_DNA-bd_sf"/>
</dbReference>
<dbReference type="GO" id="GO:0046685">
    <property type="term" value="P:response to arsenic-containing substance"/>
    <property type="evidence" value="ECO:0007669"/>
    <property type="project" value="UniProtKB-KW"/>
</dbReference>
<sequence>MEILNAADRLAALGHESRLTIFRLLVEAGPAGLNPGGIGERLALPGPTLSFHLSHLARVGLIGKRQEGRFIFYAANYAAMDELIAFLTANCCGGAACLPQTAQVDTVSKRRAKVAEQAPASTSAPGTAAPGGKVLVLCTGNSCRSQMAEALLNHDLGGRVHASSAGTRPQATVAAGAIEALRLAGVPTEGLFPKDVDTLLEQPFDLVVTVCDNAREACPIFPRALPTLHLPFHDPHGEPLQSFIRVRDDIRARLVPAVRDALGLKP</sequence>
<dbReference type="NCBIfam" id="NF033788">
    <property type="entry name" value="HTH_metalloreg"/>
    <property type="match status" value="1"/>
</dbReference>
<dbReference type="EMBL" id="MLJW01000375">
    <property type="protein sequence ID" value="OIQ88365.1"/>
    <property type="molecule type" value="Genomic_DNA"/>
</dbReference>
<dbReference type="CDD" id="cd16345">
    <property type="entry name" value="LMWP_ArsC"/>
    <property type="match status" value="1"/>
</dbReference>
<keyword evidence="1" id="KW-0059">Arsenical resistance</keyword>
<name>A0A1J5RJP8_9ZZZZ</name>
<accession>A0A1J5RJP8</accession>
<dbReference type="SUPFAM" id="SSF46785">
    <property type="entry name" value="Winged helix' DNA-binding domain"/>
    <property type="match status" value="1"/>
</dbReference>
<dbReference type="GO" id="GO:0003700">
    <property type="term" value="F:DNA-binding transcription factor activity"/>
    <property type="evidence" value="ECO:0007669"/>
    <property type="project" value="InterPro"/>
</dbReference>
<dbReference type="CDD" id="cd00090">
    <property type="entry name" value="HTH_ARSR"/>
    <property type="match status" value="1"/>
</dbReference>
<dbReference type="PRINTS" id="PR00778">
    <property type="entry name" value="HTHARSR"/>
</dbReference>
<evidence type="ECO:0000259" key="2">
    <source>
        <dbReference type="PROSITE" id="PS50987"/>
    </source>
</evidence>
<gene>
    <name evidence="3" type="primary">arsC1_2</name>
    <name evidence="3" type="ORF">GALL_297640</name>
</gene>
<protein>
    <submittedName>
        <fullName evidence="3">Arsenate-mycothiol transferase ArsC1</fullName>
        <ecNumber evidence="3">2.8.4.2</ecNumber>
    </submittedName>
</protein>
<dbReference type="Gene3D" id="3.40.50.2300">
    <property type="match status" value="1"/>
</dbReference>
<keyword evidence="3" id="KW-0808">Transferase</keyword>
<dbReference type="Pfam" id="PF12840">
    <property type="entry name" value="HTH_20"/>
    <property type="match status" value="1"/>
</dbReference>
<dbReference type="PANTHER" id="PTHR43428">
    <property type="entry name" value="ARSENATE REDUCTASE"/>
    <property type="match status" value="1"/>
</dbReference>
<comment type="caution">
    <text evidence="3">The sequence shown here is derived from an EMBL/GenBank/DDBJ whole genome shotgun (WGS) entry which is preliminary data.</text>
</comment>
<dbReference type="EC" id="2.8.4.2" evidence="3"/>
<dbReference type="SMART" id="SM00226">
    <property type="entry name" value="LMWPc"/>
    <property type="match status" value="1"/>
</dbReference>
<proteinExistence type="predicted"/>
<dbReference type="Pfam" id="PF01451">
    <property type="entry name" value="LMWPc"/>
    <property type="match status" value="1"/>
</dbReference>
<dbReference type="PROSITE" id="PS50987">
    <property type="entry name" value="HTH_ARSR_2"/>
    <property type="match status" value="1"/>
</dbReference>
<dbReference type="Gene3D" id="1.10.10.10">
    <property type="entry name" value="Winged helix-like DNA-binding domain superfamily/Winged helix DNA-binding domain"/>
    <property type="match status" value="1"/>
</dbReference>
<dbReference type="InterPro" id="IPR001845">
    <property type="entry name" value="HTH_ArsR_DNA-bd_dom"/>
</dbReference>
<dbReference type="SUPFAM" id="SSF52788">
    <property type="entry name" value="Phosphotyrosine protein phosphatases I"/>
    <property type="match status" value="1"/>
</dbReference>
<feature type="domain" description="HTH arsR-type" evidence="2">
    <location>
        <begin position="1"/>
        <end position="95"/>
    </location>
</feature>
<dbReference type="AlphaFoldDB" id="A0A1J5RJP8"/>
<reference evidence="3" key="1">
    <citation type="submission" date="2016-10" db="EMBL/GenBank/DDBJ databases">
        <title>Sequence of Gallionella enrichment culture.</title>
        <authorList>
            <person name="Poehlein A."/>
            <person name="Muehling M."/>
            <person name="Daniel R."/>
        </authorList>
    </citation>
    <scope>NUCLEOTIDE SEQUENCE</scope>
</reference>
<dbReference type="InterPro" id="IPR023485">
    <property type="entry name" value="Ptyr_pPase"/>
</dbReference>
<dbReference type="InterPro" id="IPR036196">
    <property type="entry name" value="Ptyr_pPase_sf"/>
</dbReference>